<keyword evidence="3" id="KW-1185">Reference proteome</keyword>
<keyword evidence="1" id="KW-0732">Signal</keyword>
<evidence type="ECO:0000256" key="1">
    <source>
        <dbReference type="SAM" id="SignalP"/>
    </source>
</evidence>
<comment type="caution">
    <text evidence="2">The sequence shown here is derived from an EMBL/GenBank/DDBJ whole genome shotgun (WGS) entry which is preliminary data.</text>
</comment>
<evidence type="ECO:0000313" key="2">
    <source>
        <dbReference type="EMBL" id="MBW8684083.1"/>
    </source>
</evidence>
<dbReference type="Proteomes" id="UP000812961">
    <property type="component" value="Unassembled WGS sequence"/>
</dbReference>
<dbReference type="EMBL" id="JAICCF010000001">
    <property type="protein sequence ID" value="MBW8684083.1"/>
    <property type="molecule type" value="Genomic_DNA"/>
</dbReference>
<accession>A0ABS7G8U1</accession>
<protein>
    <recommendedName>
        <fullName evidence="4">DUF4468 domain-containing protein</fullName>
    </recommendedName>
</protein>
<sequence>MTTLRKCLFASLTLVLICLSQSETHGQSLRDFFSDESAPLTYLGVDFSIAKVEGEVATADEIVAKFEPINTVIVTEPKKYDVAGSFKRTSVINYLDAVRKLNASVKTDKIKTDVLAELEKGLTAVDIDKHVKKYELSGKKGIGLVFIVDGMSKTNKEAYVYATLIDLASKKVLLAERFAGTAKGFGFRNYWAYPIYKVLNSIDHGKYKEWKTKATATAETKVAAIVGQHWKMAN</sequence>
<name>A0ABS7G8U1_9BACT</name>
<organism evidence="2 3">
    <name type="scientific">Chitinophaga rhizophila</name>
    <dbReference type="NCBI Taxonomy" id="2866212"/>
    <lineage>
        <taxon>Bacteria</taxon>
        <taxon>Pseudomonadati</taxon>
        <taxon>Bacteroidota</taxon>
        <taxon>Chitinophagia</taxon>
        <taxon>Chitinophagales</taxon>
        <taxon>Chitinophagaceae</taxon>
        <taxon>Chitinophaga</taxon>
    </lineage>
</organism>
<gene>
    <name evidence="2" type="ORF">K1Y79_07015</name>
</gene>
<feature type="chain" id="PRO_5046506430" description="DUF4468 domain-containing protein" evidence="1">
    <location>
        <begin position="23"/>
        <end position="234"/>
    </location>
</feature>
<dbReference type="RefSeq" id="WP_220249281.1">
    <property type="nucleotide sequence ID" value="NZ_JAICCF010000001.1"/>
</dbReference>
<evidence type="ECO:0000313" key="3">
    <source>
        <dbReference type="Proteomes" id="UP000812961"/>
    </source>
</evidence>
<reference evidence="2 3" key="1">
    <citation type="submission" date="2021-08" db="EMBL/GenBank/DDBJ databases">
        <title>The genome sequence of Chitinophaga sp. B61.</title>
        <authorList>
            <person name="Zhang X."/>
        </authorList>
    </citation>
    <scope>NUCLEOTIDE SEQUENCE [LARGE SCALE GENOMIC DNA]</scope>
    <source>
        <strain evidence="2 3">B61</strain>
    </source>
</reference>
<proteinExistence type="predicted"/>
<evidence type="ECO:0008006" key="4">
    <source>
        <dbReference type="Google" id="ProtNLM"/>
    </source>
</evidence>
<feature type="signal peptide" evidence="1">
    <location>
        <begin position="1"/>
        <end position="22"/>
    </location>
</feature>